<protein>
    <submittedName>
        <fullName evidence="2">Uncharacterized protein</fullName>
    </submittedName>
</protein>
<feature type="region of interest" description="Disordered" evidence="1">
    <location>
        <begin position="1"/>
        <end position="34"/>
    </location>
</feature>
<dbReference type="Proteomes" id="UP000249390">
    <property type="component" value="Unassembled WGS sequence"/>
</dbReference>
<reference evidence="2 3" key="1">
    <citation type="submission" date="2018-06" db="EMBL/GenBank/DDBJ databases">
        <title>The Genome of Cuscuta australis (Dodder) Provides Insight into the Evolution of Plant Parasitism.</title>
        <authorList>
            <person name="Liu H."/>
        </authorList>
    </citation>
    <scope>NUCLEOTIDE SEQUENCE [LARGE SCALE GENOMIC DNA]</scope>
    <source>
        <strain evidence="3">cv. Yunnan</strain>
        <tissue evidence="2">Vines</tissue>
    </source>
</reference>
<evidence type="ECO:0000256" key="1">
    <source>
        <dbReference type="SAM" id="MobiDB-lite"/>
    </source>
</evidence>
<comment type="caution">
    <text evidence="2">The sequence shown here is derived from an EMBL/GenBank/DDBJ whole genome shotgun (WGS) entry which is preliminary data.</text>
</comment>
<evidence type="ECO:0000313" key="2">
    <source>
        <dbReference type="EMBL" id="RAL52025.1"/>
    </source>
</evidence>
<feature type="compositionally biased region" description="Polar residues" evidence="1">
    <location>
        <begin position="1"/>
        <end position="14"/>
    </location>
</feature>
<dbReference type="AlphaFoldDB" id="A0A328E281"/>
<dbReference type="EMBL" id="NQVE01000043">
    <property type="protein sequence ID" value="RAL52025.1"/>
    <property type="molecule type" value="Genomic_DNA"/>
</dbReference>
<sequence>MFFSTHQMSQSLPTKLSLRPLNQHLPPSKATTSTTTLRQRFLQIWQELHHSHQRGCGEIGVQEHEEGDGGEDKDGQEGVFLVIECLAHAPQSRGRIVQPHEAN</sequence>
<name>A0A328E281_9ASTE</name>
<accession>A0A328E281</accession>
<organism evidence="2 3">
    <name type="scientific">Cuscuta australis</name>
    <dbReference type="NCBI Taxonomy" id="267555"/>
    <lineage>
        <taxon>Eukaryota</taxon>
        <taxon>Viridiplantae</taxon>
        <taxon>Streptophyta</taxon>
        <taxon>Embryophyta</taxon>
        <taxon>Tracheophyta</taxon>
        <taxon>Spermatophyta</taxon>
        <taxon>Magnoliopsida</taxon>
        <taxon>eudicotyledons</taxon>
        <taxon>Gunneridae</taxon>
        <taxon>Pentapetalae</taxon>
        <taxon>asterids</taxon>
        <taxon>lamiids</taxon>
        <taxon>Solanales</taxon>
        <taxon>Convolvulaceae</taxon>
        <taxon>Cuscuteae</taxon>
        <taxon>Cuscuta</taxon>
        <taxon>Cuscuta subgen. Grammica</taxon>
        <taxon>Cuscuta sect. Cleistogrammica</taxon>
    </lineage>
</organism>
<proteinExistence type="predicted"/>
<evidence type="ECO:0000313" key="3">
    <source>
        <dbReference type="Proteomes" id="UP000249390"/>
    </source>
</evidence>
<gene>
    <name evidence="2" type="ORF">DM860_016523</name>
</gene>
<keyword evidence="3" id="KW-1185">Reference proteome</keyword>